<evidence type="ECO:0000313" key="3">
    <source>
        <dbReference type="Proteomes" id="UP000035681"/>
    </source>
</evidence>
<evidence type="ECO:0000256" key="1">
    <source>
        <dbReference type="SAM" id="MobiDB-lite"/>
    </source>
</evidence>
<dbReference type="WBParaSite" id="SSTP_0000696000.1">
    <property type="protein sequence ID" value="SSTP_0000696000.1"/>
    <property type="gene ID" value="SSTP_0000696000"/>
</dbReference>
<protein>
    <submittedName>
        <fullName evidence="4 5">Uncharacterized protein</fullName>
    </submittedName>
</protein>
<feature type="compositionally biased region" description="Basic and acidic residues" evidence="1">
    <location>
        <begin position="201"/>
        <end position="212"/>
    </location>
</feature>
<feature type="region of interest" description="Disordered" evidence="1">
    <location>
        <begin position="199"/>
        <end position="219"/>
    </location>
</feature>
<reference evidence="4" key="1">
    <citation type="submission" date="2015-08" db="UniProtKB">
        <authorList>
            <consortium name="WormBaseParasite"/>
        </authorList>
    </citation>
    <scope>IDENTIFICATION</scope>
</reference>
<evidence type="ECO:0000313" key="5">
    <source>
        <dbReference type="WBParaSite" id="TCONS_00010086.p1"/>
    </source>
</evidence>
<name>A0A0K0EBU0_STRER</name>
<feature type="region of interest" description="Disordered" evidence="1">
    <location>
        <begin position="145"/>
        <end position="170"/>
    </location>
</feature>
<feature type="chain" id="PRO_5005327909" evidence="2">
    <location>
        <begin position="24"/>
        <end position="465"/>
    </location>
</feature>
<dbReference type="WBParaSite" id="TCONS_00010086.p1">
    <property type="protein sequence ID" value="TCONS_00010086.p1"/>
    <property type="gene ID" value="XLOC_007783"/>
</dbReference>
<feature type="signal peptide" evidence="2">
    <location>
        <begin position="1"/>
        <end position="23"/>
    </location>
</feature>
<dbReference type="AlphaFoldDB" id="A0A0K0EBU0"/>
<dbReference type="Proteomes" id="UP000035681">
    <property type="component" value="Unplaced"/>
</dbReference>
<keyword evidence="3" id="KW-1185">Reference proteome</keyword>
<evidence type="ECO:0000256" key="2">
    <source>
        <dbReference type="SAM" id="SignalP"/>
    </source>
</evidence>
<keyword evidence="2" id="KW-0732">Signal</keyword>
<evidence type="ECO:0000313" key="4">
    <source>
        <dbReference type="WBParaSite" id="SSTP_0000696000.1"/>
    </source>
</evidence>
<accession>A0A0K0EBU0</accession>
<proteinExistence type="predicted"/>
<organism evidence="4">
    <name type="scientific">Strongyloides stercoralis</name>
    <name type="common">Threadworm</name>
    <dbReference type="NCBI Taxonomy" id="6248"/>
    <lineage>
        <taxon>Eukaryota</taxon>
        <taxon>Metazoa</taxon>
        <taxon>Ecdysozoa</taxon>
        <taxon>Nematoda</taxon>
        <taxon>Chromadorea</taxon>
        <taxon>Rhabditida</taxon>
        <taxon>Tylenchina</taxon>
        <taxon>Panagrolaimomorpha</taxon>
        <taxon>Strongyloidoidea</taxon>
        <taxon>Strongyloididae</taxon>
        <taxon>Strongyloides</taxon>
    </lineage>
</organism>
<sequence>MLSFLFISNILYIYLLLIHIIKAQDNTILQDEYRGTIQYPTRMRMVNISPLSRSGVSKGIPRDVRYKNEYRIIQHGAPIKSFSIDGQPSRLLKELPIPTRSSPSYISTEGGTSKQKDSYLSPITVNEALKEDDLKKILRRTTMSPKGYQYKESNSIQTNTIDDSNVNNKNNDIMDSNDTEELHNEKQIRVPVPITVQEASKTSKYENEKKDNGISQTHSPKFSVMQTTQTPLRQAIGVVHQLLPPSSNTGIGNFIFPQNMPNIPNQGSFGSNFNNLDVKSISGMTVQPTSPPTVPIKNETPQVVGLQGIQQFTFPPLSSPTTIISTGQFTTPPSSGNLDMIKHAQEAMEAAVKANQIRPGSEKYEQKGCVWDIVSNSCKDIFNLKWCDKCEDFGNIFMHDCKCTIDHVELQQSNNKPISILQQTPQTMNGVSQQNYHTIQQTTSTDVLQHPLFNNQPSRTSFLVT</sequence>
<feature type="compositionally biased region" description="Polar residues" evidence="1">
    <location>
        <begin position="151"/>
        <end position="170"/>
    </location>
</feature>